<organism evidence="1 2">
    <name type="scientific">Morella rubra</name>
    <name type="common">Chinese bayberry</name>
    <dbReference type="NCBI Taxonomy" id="262757"/>
    <lineage>
        <taxon>Eukaryota</taxon>
        <taxon>Viridiplantae</taxon>
        <taxon>Streptophyta</taxon>
        <taxon>Embryophyta</taxon>
        <taxon>Tracheophyta</taxon>
        <taxon>Spermatophyta</taxon>
        <taxon>Magnoliopsida</taxon>
        <taxon>eudicotyledons</taxon>
        <taxon>Gunneridae</taxon>
        <taxon>Pentapetalae</taxon>
        <taxon>rosids</taxon>
        <taxon>fabids</taxon>
        <taxon>Fagales</taxon>
        <taxon>Myricaceae</taxon>
        <taxon>Morella</taxon>
    </lineage>
</organism>
<dbReference type="OrthoDB" id="1730370at2759"/>
<accession>A0A6A1VXA3</accession>
<evidence type="ECO:0000313" key="2">
    <source>
        <dbReference type="Proteomes" id="UP000516437"/>
    </source>
</evidence>
<dbReference type="AlphaFoldDB" id="A0A6A1VXA3"/>
<dbReference type="GO" id="GO:0061015">
    <property type="term" value="P:snRNA import into nucleus"/>
    <property type="evidence" value="ECO:0007669"/>
    <property type="project" value="InterPro"/>
</dbReference>
<protein>
    <submittedName>
        <fullName evidence="1">Uncharacterized protein</fullName>
    </submittedName>
</protein>
<dbReference type="Proteomes" id="UP000516437">
    <property type="component" value="Chromosome 4"/>
</dbReference>
<proteinExistence type="predicted"/>
<dbReference type="PANTHER" id="PTHR13403">
    <property type="entry name" value="SNURPORTIN1 RNUT1 PROTEIN RNA, U TRANSPORTER 1"/>
    <property type="match status" value="1"/>
</dbReference>
<gene>
    <name evidence="1" type="ORF">CJ030_MR4G020948</name>
</gene>
<keyword evidence="2" id="KW-1185">Reference proteome</keyword>
<evidence type="ECO:0000313" key="1">
    <source>
        <dbReference type="EMBL" id="KAB1217373.1"/>
    </source>
</evidence>
<name>A0A6A1VXA3_9ROSI</name>
<dbReference type="InterPro" id="IPR017336">
    <property type="entry name" value="Snurportin-1"/>
</dbReference>
<dbReference type="GO" id="GO:0005737">
    <property type="term" value="C:cytoplasm"/>
    <property type="evidence" value="ECO:0007669"/>
    <property type="project" value="InterPro"/>
</dbReference>
<dbReference type="EMBL" id="RXIC02000022">
    <property type="protein sequence ID" value="KAB1217373.1"/>
    <property type="molecule type" value="Genomic_DNA"/>
</dbReference>
<sequence length="120" mass="13435">MSFLMSSSFLFVRHAHYQTGNTPLALVWKDENCSQYVIDTDSKGQIPSQQQVVLELQDNGNLTTSDDPPVVFGFLDEGFVQKVVFQHMARHSPLRFDDLLASIGSSIDQEDKPSEVEMVG</sequence>
<dbReference type="PANTHER" id="PTHR13403:SF6">
    <property type="entry name" value="SNURPORTIN-1"/>
    <property type="match status" value="1"/>
</dbReference>
<reference evidence="1 2" key="1">
    <citation type="journal article" date="2019" name="Plant Biotechnol. J.">
        <title>The red bayberry genome and genetic basis of sex determination.</title>
        <authorList>
            <person name="Jia H.M."/>
            <person name="Jia H.J."/>
            <person name="Cai Q.L."/>
            <person name="Wang Y."/>
            <person name="Zhao H.B."/>
            <person name="Yang W.F."/>
            <person name="Wang G.Y."/>
            <person name="Li Y.H."/>
            <person name="Zhan D.L."/>
            <person name="Shen Y.T."/>
            <person name="Niu Q.F."/>
            <person name="Chang L."/>
            <person name="Qiu J."/>
            <person name="Zhao L."/>
            <person name="Xie H.B."/>
            <person name="Fu W.Y."/>
            <person name="Jin J."/>
            <person name="Li X.W."/>
            <person name="Jiao Y."/>
            <person name="Zhou C.C."/>
            <person name="Tu T."/>
            <person name="Chai C.Y."/>
            <person name="Gao J.L."/>
            <person name="Fan L.J."/>
            <person name="van de Weg E."/>
            <person name="Wang J.Y."/>
            <person name="Gao Z.S."/>
        </authorList>
    </citation>
    <scope>NUCLEOTIDE SEQUENCE [LARGE SCALE GENOMIC DNA]</scope>
    <source>
        <tissue evidence="1">Leaves</tissue>
    </source>
</reference>
<dbReference type="GO" id="GO:0005634">
    <property type="term" value="C:nucleus"/>
    <property type="evidence" value="ECO:0007669"/>
    <property type="project" value="InterPro"/>
</dbReference>
<comment type="caution">
    <text evidence="1">The sequence shown here is derived from an EMBL/GenBank/DDBJ whole genome shotgun (WGS) entry which is preliminary data.</text>
</comment>